<dbReference type="AlphaFoldDB" id="A0A939MAD3"/>
<evidence type="ECO:0000313" key="1">
    <source>
        <dbReference type="EMBL" id="MBO1864270.1"/>
    </source>
</evidence>
<reference evidence="2 3" key="2">
    <citation type="journal article" date="2022" name="Int. J. Syst. Evol. Microbiol.">
        <title>Strains of Bradyrhizobium barranii sp. nov. associated with legumes native to Canada are symbionts of soybeans and belong to different subspecies (subsp. barranii subsp. nov. and subsp. apii subsp. nov.) and symbiovars (sv. glycinearum and sv. septentrionale).</title>
        <authorList>
            <person name="Bromfield E.S.P."/>
            <person name="Cloutier S."/>
            <person name="Wasai-Hara S."/>
            <person name="Minamisawa K."/>
        </authorList>
    </citation>
    <scope>NUCLEOTIDE SEQUENCE [LARGE SCALE GENOMIC DNA]</scope>
    <source>
        <strain evidence="2 3">144S4</strain>
    </source>
</reference>
<dbReference type="RefSeq" id="WP_157790550.1">
    <property type="nucleotide sequence ID" value="NZ_CP086136.1"/>
</dbReference>
<dbReference type="Proteomes" id="UP000664702">
    <property type="component" value="Chromosome"/>
</dbReference>
<proteinExistence type="predicted"/>
<reference evidence="1" key="1">
    <citation type="submission" date="2021-03" db="EMBL/GenBank/DDBJ databases">
        <title>Whole Genome Sequence of Bradyrhizobium sp. Strain 144S4.</title>
        <authorList>
            <person name="Bromfield E.S.P."/>
            <person name="Cloutier S."/>
        </authorList>
    </citation>
    <scope>NUCLEOTIDE SEQUENCE [LARGE SCALE GENOMIC DNA]</scope>
    <source>
        <strain evidence="1">144S4</strain>
    </source>
</reference>
<sequence>MSRDDLIDIIRDELKRQQRDRKVSLVPVETPDKFDVIGIIDVHALADAIARELPS</sequence>
<dbReference type="EMBL" id="JAGEMI010000001">
    <property type="protein sequence ID" value="MBO1864270.1"/>
    <property type="molecule type" value="Genomic_DNA"/>
</dbReference>
<evidence type="ECO:0000313" key="3">
    <source>
        <dbReference type="Proteomes" id="UP000664702"/>
    </source>
</evidence>
<dbReference type="KEGG" id="bban:J4G43_024070"/>
<dbReference type="EMBL" id="CP086136">
    <property type="protein sequence ID" value="UEM17030.1"/>
    <property type="molecule type" value="Genomic_DNA"/>
</dbReference>
<organism evidence="1">
    <name type="scientific">Bradyrhizobium barranii subsp. barranii</name>
    <dbReference type="NCBI Taxonomy" id="2823807"/>
    <lineage>
        <taxon>Bacteria</taxon>
        <taxon>Pseudomonadati</taxon>
        <taxon>Pseudomonadota</taxon>
        <taxon>Alphaproteobacteria</taxon>
        <taxon>Hyphomicrobiales</taxon>
        <taxon>Nitrobacteraceae</taxon>
        <taxon>Bradyrhizobium</taxon>
        <taxon>Bradyrhizobium barranii</taxon>
    </lineage>
</organism>
<protein>
    <submittedName>
        <fullName evidence="1">Uncharacterized protein</fullName>
    </submittedName>
</protein>
<accession>A0A939MAD3</accession>
<name>A0A939MAD3_9BRAD</name>
<gene>
    <name evidence="2" type="ORF">J4G43_024070</name>
    <name evidence="1" type="ORF">J4G43_26095</name>
</gene>
<evidence type="ECO:0000313" key="2">
    <source>
        <dbReference type="EMBL" id="UEM17030.1"/>
    </source>
</evidence>